<dbReference type="AlphaFoldDB" id="A0A286FDL6"/>
<feature type="transmembrane region" description="Helical" evidence="1">
    <location>
        <begin position="12"/>
        <end position="31"/>
    </location>
</feature>
<sequence length="137" mass="15878">MNSLLRTDTVKKLAWVYTVLILLLVALPINGKDQPFGKLNDNYVLQIRLDYLSHAFLFVPWVLLVSYGWEFHGRSQKWWTGSFLLALLFAAFCEYLQLLLPYRTFNINDLVSNCLSIVLGYLLAYGLKRLISYTNHA</sequence>
<gene>
    <name evidence="3" type="ORF">SAMN06269250_1736</name>
</gene>
<organism evidence="3 4">
    <name type="scientific">Spirosoma fluviale</name>
    <dbReference type="NCBI Taxonomy" id="1597977"/>
    <lineage>
        <taxon>Bacteria</taxon>
        <taxon>Pseudomonadati</taxon>
        <taxon>Bacteroidota</taxon>
        <taxon>Cytophagia</taxon>
        <taxon>Cytophagales</taxon>
        <taxon>Cytophagaceae</taxon>
        <taxon>Spirosoma</taxon>
    </lineage>
</organism>
<keyword evidence="1" id="KW-1133">Transmembrane helix</keyword>
<reference evidence="4" key="1">
    <citation type="submission" date="2017-09" db="EMBL/GenBank/DDBJ databases">
        <authorList>
            <person name="Varghese N."/>
            <person name="Submissions S."/>
        </authorList>
    </citation>
    <scope>NUCLEOTIDE SEQUENCE [LARGE SCALE GENOMIC DNA]</scope>
    <source>
        <strain evidence="4">DSM 29961</strain>
    </source>
</reference>
<dbReference type="InterPro" id="IPR006976">
    <property type="entry name" value="VanZ-like"/>
</dbReference>
<dbReference type="RefSeq" id="WP_179830144.1">
    <property type="nucleotide sequence ID" value="NZ_OCNH01000001.1"/>
</dbReference>
<evidence type="ECO:0000259" key="2">
    <source>
        <dbReference type="Pfam" id="PF04892"/>
    </source>
</evidence>
<keyword evidence="1" id="KW-0812">Transmembrane</keyword>
<feature type="domain" description="VanZ-like" evidence="2">
    <location>
        <begin position="48"/>
        <end position="125"/>
    </location>
</feature>
<keyword evidence="4" id="KW-1185">Reference proteome</keyword>
<dbReference type="Proteomes" id="UP000219452">
    <property type="component" value="Unassembled WGS sequence"/>
</dbReference>
<proteinExistence type="predicted"/>
<evidence type="ECO:0000313" key="4">
    <source>
        <dbReference type="Proteomes" id="UP000219452"/>
    </source>
</evidence>
<name>A0A286FDL6_9BACT</name>
<evidence type="ECO:0000313" key="3">
    <source>
        <dbReference type="EMBL" id="SOD81283.1"/>
    </source>
</evidence>
<feature type="transmembrane region" description="Helical" evidence="1">
    <location>
        <begin position="110"/>
        <end position="127"/>
    </location>
</feature>
<evidence type="ECO:0000256" key="1">
    <source>
        <dbReference type="SAM" id="Phobius"/>
    </source>
</evidence>
<accession>A0A286FDL6</accession>
<feature type="transmembrane region" description="Helical" evidence="1">
    <location>
        <begin position="78"/>
        <end position="98"/>
    </location>
</feature>
<dbReference type="EMBL" id="OCNH01000001">
    <property type="protein sequence ID" value="SOD81283.1"/>
    <property type="molecule type" value="Genomic_DNA"/>
</dbReference>
<feature type="transmembrane region" description="Helical" evidence="1">
    <location>
        <begin position="51"/>
        <end position="69"/>
    </location>
</feature>
<protein>
    <submittedName>
        <fullName evidence="3">VanZ like family protein</fullName>
    </submittedName>
</protein>
<dbReference type="NCBIfam" id="NF037970">
    <property type="entry name" value="vanZ_1"/>
    <property type="match status" value="1"/>
</dbReference>
<dbReference type="Pfam" id="PF04892">
    <property type="entry name" value="VanZ"/>
    <property type="match status" value="1"/>
</dbReference>
<keyword evidence="1" id="KW-0472">Membrane</keyword>